<name>A0A7W9A4B4_9CAUL</name>
<evidence type="ECO:0000313" key="2">
    <source>
        <dbReference type="EMBL" id="MBB5660977.1"/>
    </source>
</evidence>
<reference evidence="2 3" key="1">
    <citation type="submission" date="2020-08" db="EMBL/GenBank/DDBJ databases">
        <title>Genomic Encyclopedia of Type Strains, Phase IV (KMG-IV): sequencing the most valuable type-strain genomes for metagenomic binning, comparative biology and taxonomic classification.</title>
        <authorList>
            <person name="Goeker M."/>
        </authorList>
    </citation>
    <scope>NUCLEOTIDE SEQUENCE [LARGE SCALE GENOMIC DNA]</scope>
    <source>
        <strain evidence="2 3">DSM 24448</strain>
    </source>
</reference>
<keyword evidence="1" id="KW-0812">Transmembrane</keyword>
<keyword evidence="3" id="KW-1185">Reference proteome</keyword>
<accession>A0A7W9A4B4</accession>
<evidence type="ECO:0000313" key="3">
    <source>
        <dbReference type="Proteomes" id="UP000548978"/>
    </source>
</evidence>
<evidence type="ECO:0000256" key="1">
    <source>
        <dbReference type="SAM" id="Phobius"/>
    </source>
</evidence>
<dbReference type="RefSeq" id="WP_123288230.1">
    <property type="nucleotide sequence ID" value="NZ_JACIJB010000007.1"/>
</dbReference>
<keyword evidence="1" id="KW-1133">Transmembrane helix</keyword>
<dbReference type="AlphaFoldDB" id="A0A7W9A4B4"/>
<comment type="caution">
    <text evidence="2">The sequence shown here is derived from an EMBL/GenBank/DDBJ whole genome shotgun (WGS) entry which is preliminary data.</text>
</comment>
<dbReference type="Proteomes" id="UP000548978">
    <property type="component" value="Unassembled WGS sequence"/>
</dbReference>
<organism evidence="2 3">
    <name type="scientific">Brevundimonas halotolerans</name>
    <dbReference type="NCBI Taxonomy" id="69670"/>
    <lineage>
        <taxon>Bacteria</taxon>
        <taxon>Pseudomonadati</taxon>
        <taxon>Pseudomonadota</taxon>
        <taxon>Alphaproteobacteria</taxon>
        <taxon>Caulobacterales</taxon>
        <taxon>Caulobacteraceae</taxon>
        <taxon>Brevundimonas</taxon>
    </lineage>
</organism>
<feature type="transmembrane region" description="Helical" evidence="1">
    <location>
        <begin position="35"/>
        <end position="59"/>
    </location>
</feature>
<sequence>MSRHNITGSEAFDRRPFVYIRSVSSGGLRRRRARLALGFVLGVIVALAIVTVGLLMIFMPPPA</sequence>
<gene>
    <name evidence="2" type="ORF">FHS65_001735</name>
</gene>
<proteinExistence type="predicted"/>
<protein>
    <submittedName>
        <fullName evidence="2">Uncharacterized protein</fullName>
    </submittedName>
</protein>
<dbReference type="EMBL" id="JACIJB010000007">
    <property type="protein sequence ID" value="MBB5660977.1"/>
    <property type="molecule type" value="Genomic_DNA"/>
</dbReference>
<keyword evidence="1" id="KW-0472">Membrane</keyword>